<feature type="compositionally biased region" description="Low complexity" evidence="1">
    <location>
        <begin position="1"/>
        <end position="26"/>
    </location>
</feature>
<dbReference type="Proteomes" id="UP001623348">
    <property type="component" value="Unassembled WGS sequence"/>
</dbReference>
<evidence type="ECO:0000313" key="3">
    <source>
        <dbReference type="Proteomes" id="UP001623348"/>
    </source>
</evidence>
<dbReference type="EMBL" id="BAAFJT010000001">
    <property type="protein sequence ID" value="GAB0178609.1"/>
    <property type="molecule type" value="Genomic_DNA"/>
</dbReference>
<keyword evidence="3" id="KW-1185">Reference proteome</keyword>
<accession>A0ABC9VZ13</accession>
<protein>
    <submittedName>
        <fullName evidence="2">Rho GTPase-activating protein 6</fullName>
    </submittedName>
</protein>
<sequence length="200" mass="21289">MSAQSLLSSVFSCSSPAAAAPVAAKSLSKRRLRQTRSLDPAIIGGGREDGEGVGRSSRSRAAGSPPGDRHGSRGAPPPPGASFSTPSTPLERSPPGSALFDEESPRGKRSPGWELPFLTRTPSASALSGPAGPANSIFSSPRRWLQQRKGQPSSPGPRPAAYVVWKSEFFDFSILYHKPVYWPRDGKVAAQFTRPFISNF</sequence>
<feature type="region of interest" description="Disordered" evidence="1">
    <location>
        <begin position="1"/>
        <end position="159"/>
    </location>
</feature>
<organism evidence="2 3">
    <name type="scientific">Grus japonensis</name>
    <name type="common">Japanese crane</name>
    <name type="synonym">Red-crowned crane</name>
    <dbReference type="NCBI Taxonomy" id="30415"/>
    <lineage>
        <taxon>Eukaryota</taxon>
        <taxon>Metazoa</taxon>
        <taxon>Chordata</taxon>
        <taxon>Craniata</taxon>
        <taxon>Vertebrata</taxon>
        <taxon>Euteleostomi</taxon>
        <taxon>Archelosauria</taxon>
        <taxon>Archosauria</taxon>
        <taxon>Dinosauria</taxon>
        <taxon>Saurischia</taxon>
        <taxon>Theropoda</taxon>
        <taxon>Coelurosauria</taxon>
        <taxon>Aves</taxon>
        <taxon>Neognathae</taxon>
        <taxon>Neoaves</taxon>
        <taxon>Gruiformes</taxon>
        <taxon>Gruidae</taxon>
        <taxon>Grus</taxon>
    </lineage>
</organism>
<feature type="compositionally biased region" description="Low complexity" evidence="1">
    <location>
        <begin position="54"/>
        <end position="66"/>
    </location>
</feature>
<dbReference type="AlphaFoldDB" id="A0ABC9VZ13"/>
<reference evidence="2 3" key="1">
    <citation type="submission" date="2024-06" db="EMBL/GenBank/DDBJ databases">
        <title>The draft genome of Grus japonensis, version 3.</title>
        <authorList>
            <person name="Nabeshima K."/>
            <person name="Suzuki S."/>
            <person name="Onuma M."/>
        </authorList>
    </citation>
    <scope>NUCLEOTIDE SEQUENCE [LARGE SCALE GENOMIC DNA]</scope>
    <source>
        <strain evidence="2 3">451A</strain>
    </source>
</reference>
<evidence type="ECO:0000256" key="1">
    <source>
        <dbReference type="SAM" id="MobiDB-lite"/>
    </source>
</evidence>
<gene>
    <name evidence="2" type="ORF">GRJ2_000326200</name>
</gene>
<proteinExistence type="predicted"/>
<feature type="compositionally biased region" description="Low complexity" evidence="1">
    <location>
        <begin position="122"/>
        <end position="136"/>
    </location>
</feature>
<evidence type="ECO:0000313" key="2">
    <source>
        <dbReference type="EMBL" id="GAB0178609.1"/>
    </source>
</evidence>
<comment type="caution">
    <text evidence="2">The sequence shown here is derived from an EMBL/GenBank/DDBJ whole genome shotgun (WGS) entry which is preliminary data.</text>
</comment>
<name>A0ABC9VZ13_GRUJA</name>